<comment type="caution">
    <text evidence="1">The sequence shown here is derived from an EMBL/GenBank/DDBJ whole genome shotgun (WGS) entry which is preliminary data.</text>
</comment>
<accession>A0ABT2HTL3</accession>
<dbReference type="EMBL" id="JALXMO010000062">
    <property type="protein sequence ID" value="MCT1608025.1"/>
    <property type="molecule type" value="Genomic_DNA"/>
</dbReference>
<reference evidence="1 2" key="1">
    <citation type="submission" date="2022-04" db="EMBL/GenBank/DDBJ databases">
        <title>Human microbiome associated bacterial genomes.</title>
        <authorList>
            <person name="Sandstrom S."/>
            <person name="Salamzade R."/>
            <person name="Kalan L.R."/>
        </authorList>
    </citation>
    <scope>NUCLEOTIDE SEQUENCE [LARGE SCALE GENOMIC DNA]</scope>
    <source>
        <strain evidence="2">p3-SID767</strain>
    </source>
</reference>
<name>A0ABT2HTL3_9MICC</name>
<gene>
    <name evidence="1" type="ORF">M3B43_12025</name>
</gene>
<evidence type="ECO:0000313" key="1">
    <source>
        <dbReference type="EMBL" id="MCT1608025.1"/>
    </source>
</evidence>
<evidence type="ECO:0000313" key="2">
    <source>
        <dbReference type="Proteomes" id="UP001205046"/>
    </source>
</evidence>
<sequence>MTETQPKRETVAGMLHDLLDLRGGDQDQVKQDIVGVFMETLYGAQHAAKSQALTQSAAKFLESVTGPFEEFQKSAAEMDAAARDRLLVLEAWVTELVEAFILVSTVPDLDDGGDPP</sequence>
<organism evidence="1 2">
    <name type="scientific">Nesterenkonia massiliensis</name>
    <dbReference type="NCBI Taxonomy" id="1232429"/>
    <lineage>
        <taxon>Bacteria</taxon>
        <taxon>Bacillati</taxon>
        <taxon>Actinomycetota</taxon>
        <taxon>Actinomycetes</taxon>
        <taxon>Micrococcales</taxon>
        <taxon>Micrococcaceae</taxon>
        <taxon>Nesterenkonia</taxon>
    </lineage>
</organism>
<dbReference type="RefSeq" id="WP_260073945.1">
    <property type="nucleotide sequence ID" value="NZ_JALXMO010000062.1"/>
</dbReference>
<proteinExistence type="predicted"/>
<protein>
    <submittedName>
        <fullName evidence="1">Uncharacterized protein</fullName>
    </submittedName>
</protein>
<dbReference type="Proteomes" id="UP001205046">
    <property type="component" value="Unassembled WGS sequence"/>
</dbReference>
<keyword evidence="2" id="KW-1185">Reference proteome</keyword>